<dbReference type="GO" id="GO:0032259">
    <property type="term" value="P:methylation"/>
    <property type="evidence" value="ECO:0007669"/>
    <property type="project" value="UniProtKB-KW"/>
</dbReference>
<accession>A0A9K3KTS3</accession>
<reference evidence="1" key="1">
    <citation type="journal article" date="2021" name="Sci. Rep.">
        <title>Diploid genomic architecture of Nitzschia inconspicua, an elite biomass production diatom.</title>
        <authorList>
            <person name="Oliver A."/>
            <person name="Podell S."/>
            <person name="Pinowska A."/>
            <person name="Traller J.C."/>
            <person name="Smith S.R."/>
            <person name="McClure R."/>
            <person name="Beliaev A."/>
            <person name="Bohutskyi P."/>
            <person name="Hill E.A."/>
            <person name="Rabines A."/>
            <person name="Zheng H."/>
            <person name="Allen L.Z."/>
            <person name="Kuo A."/>
            <person name="Grigoriev I.V."/>
            <person name="Allen A.E."/>
            <person name="Hazlebeck D."/>
            <person name="Allen E.E."/>
        </authorList>
    </citation>
    <scope>NUCLEOTIDE SEQUENCE</scope>
    <source>
        <strain evidence="1">Hildebrandi</strain>
    </source>
</reference>
<reference evidence="1" key="2">
    <citation type="submission" date="2021-04" db="EMBL/GenBank/DDBJ databases">
        <authorList>
            <person name="Podell S."/>
        </authorList>
    </citation>
    <scope>NUCLEOTIDE SEQUENCE</scope>
    <source>
        <strain evidence="1">Hildebrandi</strain>
    </source>
</reference>
<dbReference type="EMBL" id="JAGRRH010000019">
    <property type="protein sequence ID" value="KAG7349849.1"/>
    <property type="molecule type" value="Genomic_DNA"/>
</dbReference>
<dbReference type="InterPro" id="IPR050600">
    <property type="entry name" value="SETD3_SETD6_MTase"/>
</dbReference>
<dbReference type="OrthoDB" id="38472at2759"/>
<keyword evidence="1" id="KW-0489">Methyltransferase</keyword>
<evidence type="ECO:0000313" key="2">
    <source>
        <dbReference type="Proteomes" id="UP000693970"/>
    </source>
</evidence>
<proteinExistence type="predicted"/>
<dbReference type="GO" id="GO:0016279">
    <property type="term" value="F:protein-lysine N-methyltransferase activity"/>
    <property type="evidence" value="ECO:0007669"/>
    <property type="project" value="TreeGrafter"/>
</dbReference>
<keyword evidence="2" id="KW-1185">Reference proteome</keyword>
<dbReference type="AlphaFoldDB" id="A0A9K3KTS3"/>
<organism evidence="1 2">
    <name type="scientific">Nitzschia inconspicua</name>
    <dbReference type="NCBI Taxonomy" id="303405"/>
    <lineage>
        <taxon>Eukaryota</taxon>
        <taxon>Sar</taxon>
        <taxon>Stramenopiles</taxon>
        <taxon>Ochrophyta</taxon>
        <taxon>Bacillariophyta</taxon>
        <taxon>Bacillariophyceae</taxon>
        <taxon>Bacillariophycidae</taxon>
        <taxon>Bacillariales</taxon>
        <taxon>Bacillariaceae</taxon>
        <taxon>Nitzschia</taxon>
    </lineage>
</organism>
<comment type="caution">
    <text evidence="1">The sequence shown here is derived from an EMBL/GenBank/DDBJ whole genome shotgun (WGS) entry which is preliminary data.</text>
</comment>
<protein>
    <submittedName>
        <fullName evidence="1">SET methyltransferase domain containing protein</fullName>
    </submittedName>
</protein>
<gene>
    <name evidence="1" type="ORF">IV203_012446</name>
</gene>
<name>A0A9K3KTS3_9STRA</name>
<dbReference type="PANTHER" id="PTHR13271:SF154">
    <property type="entry name" value="GRIP DOMAIN-CONTAINING PROTEIN"/>
    <property type="match status" value="1"/>
</dbReference>
<dbReference type="PANTHER" id="PTHR13271">
    <property type="entry name" value="UNCHARACTERIZED PUTATIVE METHYLTRANSFERASE"/>
    <property type="match status" value="1"/>
</dbReference>
<dbReference type="CDD" id="cd10527">
    <property type="entry name" value="SET_LSMT"/>
    <property type="match status" value="1"/>
</dbReference>
<sequence>MRLSIINTAVTVSAFRSISLVVGFSSMSVERTATREIYPFQEWAAQCGVQADNGFCLAEQIVDGNEDWYAATSTGGREGSRVLTVPNEMILSSARIAQDYQGYVEPSFQILEQKGMRHLFPQFYLFLKLLVELEQGENSPYYPWMASLPRKFNTGVSMDEFCLSCLPPFIRSLCQIKRNHLVAFREALQAFEYLSPQAKQDEELAKFAFNVVFSRSWSAGPGDCQIVPVADMLNHGYPANVAVSYDADGNCEVIMKRDVAPGESLHISYGKSTNPSWFMANYGFLNDEAPATFCKILAANPSQELIDVGYDTDKMLFYKDNGAVSQEVWDVMLYSRLERKPELEADRRAFHQAHMSGDQETKAAIHNKYLRKTCSALQRHVNGILAEVADLAVKMNSFDYSNHPRLPLIKKHNDMVTETFLKVKQNIDQIAASAM</sequence>
<keyword evidence="1" id="KW-0808">Transferase</keyword>
<dbReference type="Proteomes" id="UP000693970">
    <property type="component" value="Unassembled WGS sequence"/>
</dbReference>
<evidence type="ECO:0000313" key="1">
    <source>
        <dbReference type="EMBL" id="KAG7349849.1"/>
    </source>
</evidence>